<sequence length="122" mass="13467">MTIYRAWVGNDFTSNWNPSKKKSFRVTLRRGSSQDSVAGHGMSPSGSFRISNGSYSFLAPQTTIEFDMVYNDDIRPTEHFIGLISGGPMDATITVADPDSVELGDDATVEDYRNYEATVTLD</sequence>
<name>A0A067SPP0_GALM3</name>
<organism evidence="1 2">
    <name type="scientific">Galerina marginata (strain CBS 339.88)</name>
    <dbReference type="NCBI Taxonomy" id="685588"/>
    <lineage>
        <taxon>Eukaryota</taxon>
        <taxon>Fungi</taxon>
        <taxon>Dikarya</taxon>
        <taxon>Basidiomycota</taxon>
        <taxon>Agaricomycotina</taxon>
        <taxon>Agaricomycetes</taxon>
        <taxon>Agaricomycetidae</taxon>
        <taxon>Agaricales</taxon>
        <taxon>Agaricineae</taxon>
        <taxon>Strophariaceae</taxon>
        <taxon>Galerina</taxon>
    </lineage>
</organism>
<dbReference type="HOGENOM" id="CLU_2026909_0_0_1"/>
<evidence type="ECO:0000313" key="2">
    <source>
        <dbReference type="Proteomes" id="UP000027222"/>
    </source>
</evidence>
<dbReference type="AlphaFoldDB" id="A0A067SPP0"/>
<dbReference type="EMBL" id="KL142401">
    <property type="protein sequence ID" value="KDR69664.1"/>
    <property type="molecule type" value="Genomic_DNA"/>
</dbReference>
<proteinExistence type="predicted"/>
<accession>A0A067SPP0</accession>
<keyword evidence="2" id="KW-1185">Reference proteome</keyword>
<dbReference type="Proteomes" id="UP000027222">
    <property type="component" value="Unassembled WGS sequence"/>
</dbReference>
<protein>
    <submittedName>
        <fullName evidence="1">Uncharacterized protein</fullName>
    </submittedName>
</protein>
<gene>
    <name evidence="1" type="ORF">GALMADRAFT_145383</name>
</gene>
<reference evidence="2" key="1">
    <citation type="journal article" date="2014" name="Proc. Natl. Acad. Sci. U.S.A.">
        <title>Extensive sampling of basidiomycete genomes demonstrates inadequacy of the white-rot/brown-rot paradigm for wood decay fungi.</title>
        <authorList>
            <person name="Riley R."/>
            <person name="Salamov A.A."/>
            <person name="Brown D.W."/>
            <person name="Nagy L.G."/>
            <person name="Floudas D."/>
            <person name="Held B.W."/>
            <person name="Levasseur A."/>
            <person name="Lombard V."/>
            <person name="Morin E."/>
            <person name="Otillar R."/>
            <person name="Lindquist E.A."/>
            <person name="Sun H."/>
            <person name="LaButti K.M."/>
            <person name="Schmutz J."/>
            <person name="Jabbour D."/>
            <person name="Luo H."/>
            <person name="Baker S.E."/>
            <person name="Pisabarro A.G."/>
            <person name="Walton J.D."/>
            <person name="Blanchette R.A."/>
            <person name="Henrissat B."/>
            <person name="Martin F."/>
            <person name="Cullen D."/>
            <person name="Hibbett D.S."/>
            <person name="Grigoriev I.V."/>
        </authorList>
    </citation>
    <scope>NUCLEOTIDE SEQUENCE [LARGE SCALE GENOMIC DNA]</scope>
    <source>
        <strain evidence="2">CBS 339.88</strain>
    </source>
</reference>
<evidence type="ECO:0000313" key="1">
    <source>
        <dbReference type="EMBL" id="KDR69664.1"/>
    </source>
</evidence>